<gene>
    <name evidence="3" type="ORF">DRF65_00660</name>
</gene>
<dbReference type="Gene3D" id="3.40.50.2300">
    <property type="match status" value="2"/>
</dbReference>
<name>A0A3D9CF32_9FLAO</name>
<dbReference type="SMART" id="SM00257">
    <property type="entry name" value="LysM"/>
    <property type="match status" value="4"/>
</dbReference>
<dbReference type="PANTHER" id="PTHR33734">
    <property type="entry name" value="LYSM DOMAIN-CONTAINING GPI-ANCHORED PROTEIN 2"/>
    <property type="match status" value="1"/>
</dbReference>
<organism evidence="3 4">
    <name type="scientific">Chryseobacterium pennae</name>
    <dbReference type="NCBI Taxonomy" id="2258962"/>
    <lineage>
        <taxon>Bacteria</taxon>
        <taxon>Pseudomonadati</taxon>
        <taxon>Bacteroidota</taxon>
        <taxon>Flavobacteriia</taxon>
        <taxon>Flavobacteriales</taxon>
        <taxon>Weeksellaceae</taxon>
        <taxon>Chryseobacterium group</taxon>
        <taxon>Chryseobacterium</taxon>
    </lineage>
</organism>
<dbReference type="PANTHER" id="PTHR33734:SF22">
    <property type="entry name" value="MEMBRANE-BOUND LYTIC MUREIN TRANSGLYCOSYLASE D"/>
    <property type="match status" value="1"/>
</dbReference>
<feature type="domain" description="LysM" evidence="2">
    <location>
        <begin position="165"/>
        <end position="209"/>
    </location>
</feature>
<dbReference type="EMBL" id="QNVT01000001">
    <property type="protein sequence ID" value="REC64121.1"/>
    <property type="molecule type" value="Genomic_DNA"/>
</dbReference>
<feature type="domain" description="LysM" evidence="2">
    <location>
        <begin position="248"/>
        <end position="291"/>
    </location>
</feature>
<dbReference type="Gene3D" id="3.10.350.10">
    <property type="entry name" value="LysM domain"/>
    <property type="match status" value="4"/>
</dbReference>
<evidence type="ECO:0000259" key="2">
    <source>
        <dbReference type="PROSITE" id="PS51782"/>
    </source>
</evidence>
<reference evidence="4" key="1">
    <citation type="submission" date="2018-06" db="EMBL/GenBank/DDBJ databases">
        <authorList>
            <person name="Lum Nde A."/>
            <person name="Hugo C."/>
        </authorList>
    </citation>
    <scope>NUCLEOTIDE SEQUENCE [LARGE SCALE GENOMIC DNA]</scope>
    <source>
        <strain evidence="4">1_F178</strain>
    </source>
</reference>
<feature type="region of interest" description="Disordered" evidence="1">
    <location>
        <begin position="210"/>
        <end position="238"/>
    </location>
</feature>
<comment type="caution">
    <text evidence="3">The sequence shown here is derived from an EMBL/GenBank/DDBJ whole genome shotgun (WGS) entry which is preliminary data.</text>
</comment>
<dbReference type="InterPro" id="IPR018392">
    <property type="entry name" value="LysM"/>
</dbReference>
<dbReference type="Proteomes" id="UP000256686">
    <property type="component" value="Unassembled WGS sequence"/>
</dbReference>
<evidence type="ECO:0000313" key="4">
    <source>
        <dbReference type="Proteomes" id="UP000256686"/>
    </source>
</evidence>
<dbReference type="SUPFAM" id="SSF54106">
    <property type="entry name" value="LysM domain"/>
    <property type="match status" value="3"/>
</dbReference>
<dbReference type="PROSITE" id="PS51782">
    <property type="entry name" value="LYSM"/>
    <property type="match status" value="3"/>
</dbReference>
<sequence>MVLGVSAQKSHTVVQGDNPYNIAKKYGMTVDELLKLNPKHKDGKLAIGDVLAVKTEKAVTSVAPKTAVPEKVGTIAGTSVGKIILQPKQTIYGITKQYRISETDLRKLNPELDSNMKIGDEITLPLASIKKYGGDQPTVTATKPVEAPVEKTVTATPTTPAVEGESYVIQAKDNYYRITKQFGISQQDLYTLNPGLEEKGLKPGETIKIKRSNTEPVAETTNPKTKMDSGNEKSSTASSNVVVSDDYVTYTVQQGDTVFSIVNKFGVSIDELIALNPDLSKGLKSGMVLKIKKQDPVYVKKSGDALSVVMMLPFGYSTNETQYRGMALDFLTGAKLAIERNARGGQKLDIKIVDSGNEASFKNSLTQINPENTDLIIGPFFKSNVIDVLDFTKNQKIPVVAPFANTPELYNYNNLIIVETNNQTYADKIVEEVKAVYSDQKIYVVADGKKENANYIKSGLEKAVKNPNIVIVNSPADIQLDQNMMTGQSAPVIAVLANDDMGEAFANKMIALSKEVQGVKAFSMFYSPVFEKKVDDLSQASLVYLMDRKINTDGNFEKEILAAYKSKYCKTPPKYAIVGFDVVNDMLTRENKKGEIFKQMNKVQTQLATKFEFVKSKANGAYVNTGYRVIRLVP</sequence>
<dbReference type="CDD" id="cd00118">
    <property type="entry name" value="LysM"/>
    <property type="match status" value="2"/>
</dbReference>
<accession>A0A3D9CF32</accession>
<dbReference type="InterPro" id="IPR036779">
    <property type="entry name" value="LysM_dom_sf"/>
</dbReference>
<dbReference type="AlphaFoldDB" id="A0A3D9CF32"/>
<dbReference type="CDD" id="cd06268">
    <property type="entry name" value="PBP1_ABC_transporter_LIVBP-like"/>
    <property type="match status" value="1"/>
</dbReference>
<keyword evidence="4" id="KW-1185">Reference proteome</keyword>
<protein>
    <submittedName>
        <fullName evidence="3">Amino acid ABC transporter substrate-binding protein</fullName>
    </submittedName>
</protein>
<proteinExistence type="predicted"/>
<feature type="domain" description="LysM" evidence="2">
    <location>
        <begin position="9"/>
        <end position="53"/>
    </location>
</feature>
<dbReference type="InterPro" id="IPR028082">
    <property type="entry name" value="Peripla_BP_I"/>
</dbReference>
<dbReference type="Pfam" id="PF01476">
    <property type="entry name" value="LysM"/>
    <property type="match status" value="4"/>
</dbReference>
<dbReference type="SUPFAM" id="SSF53822">
    <property type="entry name" value="Periplasmic binding protein-like I"/>
    <property type="match status" value="1"/>
</dbReference>
<evidence type="ECO:0000313" key="3">
    <source>
        <dbReference type="EMBL" id="REC64121.1"/>
    </source>
</evidence>
<evidence type="ECO:0000256" key="1">
    <source>
        <dbReference type="SAM" id="MobiDB-lite"/>
    </source>
</evidence>